<evidence type="ECO:0000313" key="3">
    <source>
        <dbReference type="Proteomes" id="UP000178485"/>
    </source>
</evidence>
<gene>
    <name evidence="2" type="ORF">ING2E5A_2418</name>
</gene>
<dbReference type="STRING" id="1642646.ING2E5A_2418"/>
<dbReference type="RefSeq" id="WP_161942015.1">
    <property type="nucleotide sequence ID" value="NZ_LT608328.1"/>
</dbReference>
<proteinExistence type="predicted"/>
<keyword evidence="1" id="KW-0732">Signal</keyword>
<feature type="signal peptide" evidence="1">
    <location>
        <begin position="1"/>
        <end position="20"/>
    </location>
</feature>
<dbReference type="InterPro" id="IPR032274">
    <property type="entry name" value="DUF4835"/>
</dbReference>
<accession>A0A1G4G9J5</accession>
<reference evidence="2 3" key="1">
    <citation type="submission" date="2016-08" db="EMBL/GenBank/DDBJ databases">
        <authorList>
            <person name="Seilhamer J.J."/>
        </authorList>
    </citation>
    <scope>NUCLEOTIDE SEQUENCE [LARGE SCALE GENOMIC DNA]</scope>
    <source>
        <strain evidence="2">ING2-E5A</strain>
    </source>
</reference>
<dbReference type="AlphaFoldDB" id="A0A1G4G9J5"/>
<dbReference type="KEGG" id="pmuc:ING2E5A_2418"/>
<feature type="chain" id="PRO_5009603988" description="DUF4835 family protein" evidence="1">
    <location>
        <begin position="21"/>
        <end position="300"/>
    </location>
</feature>
<sequence length="300" mass="34021">MRQILLLLIFCCCNIGCPVAQELNAAVTVNSSRIGGDRQLFDRLEQQLGSFINERKWMEEQGAADEKIDCSFTLLIHEMPSPSSFKCELLVQARRPVAGTTRKTTLLNYRESSLLFDYTDFQPLEFNPDHITSNLVATIAFYANLIIGLHSDSMTPLGGSASFRQMMAIANNVQFNHWSGWDMDDRGRNRYAIAALFNDPAFEDYRTMWYGYHREGLDEIAINSEKGRQKVVTSLSVIASLHKRRSGILPVSLFGTAKLDELVDVLAGMPQQEKLAACDMLQETYPAQRPVWERLLRTNR</sequence>
<dbReference type="EMBL" id="LT608328">
    <property type="protein sequence ID" value="SCM59220.1"/>
    <property type="molecule type" value="Genomic_DNA"/>
</dbReference>
<evidence type="ECO:0000256" key="1">
    <source>
        <dbReference type="SAM" id="SignalP"/>
    </source>
</evidence>
<organism evidence="2 3">
    <name type="scientific">Petrimonas mucosa</name>
    <dbReference type="NCBI Taxonomy" id="1642646"/>
    <lineage>
        <taxon>Bacteria</taxon>
        <taxon>Pseudomonadati</taxon>
        <taxon>Bacteroidota</taxon>
        <taxon>Bacteroidia</taxon>
        <taxon>Bacteroidales</taxon>
        <taxon>Dysgonomonadaceae</taxon>
        <taxon>Petrimonas</taxon>
    </lineage>
</organism>
<dbReference type="Proteomes" id="UP000178485">
    <property type="component" value="Chromosome i"/>
</dbReference>
<evidence type="ECO:0008006" key="4">
    <source>
        <dbReference type="Google" id="ProtNLM"/>
    </source>
</evidence>
<dbReference type="Pfam" id="PF16119">
    <property type="entry name" value="DUF4835"/>
    <property type="match status" value="1"/>
</dbReference>
<keyword evidence="3" id="KW-1185">Reference proteome</keyword>
<protein>
    <recommendedName>
        <fullName evidence="4">DUF4835 family protein</fullName>
    </recommendedName>
</protein>
<name>A0A1G4G9J5_9BACT</name>
<evidence type="ECO:0000313" key="2">
    <source>
        <dbReference type="EMBL" id="SCM59220.1"/>
    </source>
</evidence>